<dbReference type="GO" id="GO:0005576">
    <property type="term" value="C:extracellular region"/>
    <property type="evidence" value="ECO:0007669"/>
    <property type="project" value="UniProtKB-SubCell"/>
</dbReference>
<keyword evidence="14" id="KW-1185">Reference proteome</keyword>
<evidence type="ECO:0000256" key="9">
    <source>
        <dbReference type="PROSITE-ProRule" id="PRU01356"/>
    </source>
</evidence>
<dbReference type="Pfam" id="PF05730">
    <property type="entry name" value="CFEM"/>
    <property type="match status" value="1"/>
</dbReference>
<reference evidence="13" key="1">
    <citation type="journal article" date="2020" name="Stud. Mycol.">
        <title>101 Dothideomycetes genomes: a test case for predicting lifestyles and emergence of pathogens.</title>
        <authorList>
            <person name="Haridas S."/>
            <person name="Albert R."/>
            <person name="Binder M."/>
            <person name="Bloem J."/>
            <person name="Labutti K."/>
            <person name="Salamov A."/>
            <person name="Andreopoulos B."/>
            <person name="Baker S."/>
            <person name="Barry K."/>
            <person name="Bills G."/>
            <person name="Bluhm B."/>
            <person name="Cannon C."/>
            <person name="Castanera R."/>
            <person name="Culley D."/>
            <person name="Daum C."/>
            <person name="Ezra D."/>
            <person name="Gonzalez J."/>
            <person name="Henrissat B."/>
            <person name="Kuo A."/>
            <person name="Liang C."/>
            <person name="Lipzen A."/>
            <person name="Lutzoni F."/>
            <person name="Magnuson J."/>
            <person name="Mondo S."/>
            <person name="Nolan M."/>
            <person name="Ohm R."/>
            <person name="Pangilinan J."/>
            <person name="Park H.-J."/>
            <person name="Ramirez L."/>
            <person name="Alfaro M."/>
            <person name="Sun H."/>
            <person name="Tritt A."/>
            <person name="Yoshinaga Y."/>
            <person name="Zwiers L.-H."/>
            <person name="Turgeon B."/>
            <person name="Goodwin S."/>
            <person name="Spatafora J."/>
            <person name="Crous P."/>
            <person name="Grigoriev I."/>
        </authorList>
    </citation>
    <scope>NUCLEOTIDE SEQUENCE</scope>
    <source>
        <strain evidence="13">CBS 119925</strain>
    </source>
</reference>
<evidence type="ECO:0000256" key="3">
    <source>
        <dbReference type="ARBA" id="ARBA00010031"/>
    </source>
</evidence>
<feature type="chain" id="PRO_5025546812" description="CFEM domain-containing protein" evidence="11">
    <location>
        <begin position="22"/>
        <end position="209"/>
    </location>
</feature>
<keyword evidence="7" id="KW-1015">Disulfide bond</keyword>
<evidence type="ECO:0000256" key="5">
    <source>
        <dbReference type="ARBA" id="ARBA00022622"/>
    </source>
</evidence>
<dbReference type="InterPro" id="IPR008427">
    <property type="entry name" value="Extracellular_membr_CFEM_dom"/>
</dbReference>
<dbReference type="Proteomes" id="UP000799440">
    <property type="component" value="Unassembled WGS sequence"/>
</dbReference>
<keyword evidence="4" id="KW-0964">Secreted</keyword>
<accession>A0A6A6VCI0</accession>
<sequence length="209" mass="22222">MRTITLSIVVFLLSLASLSAANPYGDMPTCAHACLNHAIGVSNCPKSGRCSCSGTGVEGAFRSCLIKDEPCSNDGDDSKIDTQWSKYCRDGGVPIDPAATRPTTMVTMTTDDPLSKRSHEKSTSSLSPTATTTGNGTQSTGRPRVPNGGDDKKKEEDHDSKSKNKFTQFFTNTWDKIDNLWEGSAAEHRASTWSVLGTAGVAVGMVLAL</sequence>
<comment type="caution">
    <text evidence="9">Lacks conserved residue(s) required for the propagation of feature annotation.</text>
</comment>
<name>A0A6A6VCI0_9PLEO</name>
<keyword evidence="5" id="KW-0472">Membrane</keyword>
<feature type="signal peptide" evidence="11">
    <location>
        <begin position="1"/>
        <end position="21"/>
    </location>
</feature>
<keyword evidence="5" id="KW-0336">GPI-anchor</keyword>
<evidence type="ECO:0000313" key="13">
    <source>
        <dbReference type="EMBL" id="KAF2747419.1"/>
    </source>
</evidence>
<evidence type="ECO:0000256" key="10">
    <source>
        <dbReference type="SAM" id="MobiDB-lite"/>
    </source>
</evidence>
<evidence type="ECO:0000256" key="8">
    <source>
        <dbReference type="ARBA" id="ARBA00023288"/>
    </source>
</evidence>
<evidence type="ECO:0000313" key="14">
    <source>
        <dbReference type="Proteomes" id="UP000799440"/>
    </source>
</evidence>
<gene>
    <name evidence="13" type="ORF">M011DRAFT_477473</name>
</gene>
<feature type="compositionally biased region" description="Basic and acidic residues" evidence="10">
    <location>
        <begin position="149"/>
        <end position="162"/>
    </location>
</feature>
<keyword evidence="8" id="KW-0449">Lipoprotein</keyword>
<dbReference type="AlphaFoldDB" id="A0A6A6VCI0"/>
<evidence type="ECO:0000256" key="2">
    <source>
        <dbReference type="ARBA" id="ARBA00004613"/>
    </source>
</evidence>
<dbReference type="PROSITE" id="PS52012">
    <property type="entry name" value="CFEM"/>
    <property type="match status" value="1"/>
</dbReference>
<proteinExistence type="inferred from homology"/>
<evidence type="ECO:0000256" key="11">
    <source>
        <dbReference type="SAM" id="SignalP"/>
    </source>
</evidence>
<keyword evidence="6 11" id="KW-0732">Signal</keyword>
<organism evidence="13 14">
    <name type="scientific">Sporormia fimetaria CBS 119925</name>
    <dbReference type="NCBI Taxonomy" id="1340428"/>
    <lineage>
        <taxon>Eukaryota</taxon>
        <taxon>Fungi</taxon>
        <taxon>Dikarya</taxon>
        <taxon>Ascomycota</taxon>
        <taxon>Pezizomycotina</taxon>
        <taxon>Dothideomycetes</taxon>
        <taxon>Pleosporomycetidae</taxon>
        <taxon>Pleosporales</taxon>
        <taxon>Sporormiaceae</taxon>
        <taxon>Sporormia</taxon>
    </lineage>
</organism>
<dbReference type="GO" id="GO:0098552">
    <property type="term" value="C:side of membrane"/>
    <property type="evidence" value="ECO:0007669"/>
    <property type="project" value="UniProtKB-KW"/>
</dbReference>
<evidence type="ECO:0000259" key="12">
    <source>
        <dbReference type="PROSITE" id="PS52012"/>
    </source>
</evidence>
<feature type="compositionally biased region" description="Low complexity" evidence="10">
    <location>
        <begin position="123"/>
        <end position="141"/>
    </location>
</feature>
<comment type="subcellular location">
    <subcellularLocation>
        <location evidence="1">Membrane</location>
        <topology evidence="1">Lipid-anchor</topology>
        <topology evidence="1">GPI-anchor</topology>
    </subcellularLocation>
    <subcellularLocation>
        <location evidence="2">Secreted</location>
    </subcellularLocation>
</comment>
<dbReference type="EMBL" id="MU006573">
    <property type="protein sequence ID" value="KAF2747419.1"/>
    <property type="molecule type" value="Genomic_DNA"/>
</dbReference>
<evidence type="ECO:0000256" key="7">
    <source>
        <dbReference type="ARBA" id="ARBA00023157"/>
    </source>
</evidence>
<feature type="domain" description="CFEM" evidence="12">
    <location>
        <begin position="2"/>
        <end position="116"/>
    </location>
</feature>
<comment type="similarity">
    <text evidence="3">Belongs to the RBT5 family.</text>
</comment>
<feature type="compositionally biased region" description="Low complexity" evidence="10">
    <location>
        <begin position="97"/>
        <end position="110"/>
    </location>
</feature>
<protein>
    <recommendedName>
        <fullName evidence="12">CFEM domain-containing protein</fullName>
    </recommendedName>
</protein>
<feature type="compositionally biased region" description="Basic and acidic residues" evidence="10">
    <location>
        <begin position="113"/>
        <end position="122"/>
    </location>
</feature>
<keyword evidence="5" id="KW-0325">Glycoprotein</keyword>
<evidence type="ECO:0000256" key="1">
    <source>
        <dbReference type="ARBA" id="ARBA00004589"/>
    </source>
</evidence>
<evidence type="ECO:0000256" key="4">
    <source>
        <dbReference type="ARBA" id="ARBA00022525"/>
    </source>
</evidence>
<feature type="region of interest" description="Disordered" evidence="10">
    <location>
        <begin position="91"/>
        <end position="164"/>
    </location>
</feature>
<evidence type="ECO:0000256" key="6">
    <source>
        <dbReference type="ARBA" id="ARBA00022729"/>
    </source>
</evidence>